<dbReference type="InterPro" id="IPR029069">
    <property type="entry name" value="HotDog_dom_sf"/>
</dbReference>
<dbReference type="CDD" id="cd00586">
    <property type="entry name" value="4HBT"/>
    <property type="match status" value="1"/>
</dbReference>
<evidence type="ECO:0000256" key="2">
    <source>
        <dbReference type="SAM" id="MobiDB-lite"/>
    </source>
</evidence>
<protein>
    <recommendedName>
        <fullName evidence="5">Thioesterase</fullName>
    </recommendedName>
</protein>
<reference evidence="3" key="2">
    <citation type="submission" date="2023-06" db="EMBL/GenBank/DDBJ databases">
        <authorList>
            <consortium name="Lawrence Berkeley National Laboratory"/>
            <person name="Haridas S."/>
            <person name="Hensen N."/>
            <person name="Bonometti L."/>
            <person name="Westerberg I."/>
            <person name="Brannstrom I.O."/>
            <person name="Guillou S."/>
            <person name="Cros-Aarteil S."/>
            <person name="Calhoun S."/>
            <person name="Kuo A."/>
            <person name="Mondo S."/>
            <person name="Pangilinan J."/>
            <person name="Riley R."/>
            <person name="LaButti K."/>
            <person name="Andreopoulos B."/>
            <person name="Lipzen A."/>
            <person name="Chen C."/>
            <person name="Yanf M."/>
            <person name="Daum C."/>
            <person name="Ng V."/>
            <person name="Clum A."/>
            <person name="Steindorff A."/>
            <person name="Ohm R."/>
            <person name="Martin F."/>
            <person name="Silar P."/>
            <person name="Natvig D."/>
            <person name="Lalanne C."/>
            <person name="Gautier V."/>
            <person name="Ament-velasquez S.L."/>
            <person name="Kruys A."/>
            <person name="Hutchinson M.I."/>
            <person name="Powell A.J."/>
            <person name="Barry K."/>
            <person name="Miller A.N."/>
            <person name="Grigoriev I.V."/>
            <person name="Debuchy R."/>
            <person name="Gladieux P."/>
            <person name="Thoren M.H."/>
            <person name="Johannesson H."/>
        </authorList>
    </citation>
    <scope>NUCLEOTIDE SEQUENCE</scope>
    <source>
        <strain evidence="3">CBS 232.78</strain>
    </source>
</reference>
<dbReference type="AlphaFoldDB" id="A0AAE0K2R7"/>
<dbReference type="SUPFAM" id="SSF54637">
    <property type="entry name" value="Thioesterase/thiol ester dehydrase-isomerase"/>
    <property type="match status" value="1"/>
</dbReference>
<dbReference type="EMBL" id="JAULSW010000010">
    <property type="protein sequence ID" value="KAK3368360.1"/>
    <property type="molecule type" value="Genomic_DNA"/>
</dbReference>
<comment type="similarity">
    <text evidence="1">Belongs to the lcsJ thioesterase family.</text>
</comment>
<evidence type="ECO:0000313" key="3">
    <source>
        <dbReference type="EMBL" id="KAK3368360.1"/>
    </source>
</evidence>
<dbReference type="Gene3D" id="3.10.129.10">
    <property type="entry name" value="Hotdog Thioesterase"/>
    <property type="match status" value="1"/>
</dbReference>
<dbReference type="PANTHER" id="PTHR12475:SF4">
    <property type="entry name" value="PROTEIN THEM6"/>
    <property type="match status" value="1"/>
</dbReference>
<evidence type="ECO:0000256" key="1">
    <source>
        <dbReference type="ARBA" id="ARBA00038476"/>
    </source>
</evidence>
<proteinExistence type="inferred from homology"/>
<evidence type="ECO:0008006" key="5">
    <source>
        <dbReference type="Google" id="ProtNLM"/>
    </source>
</evidence>
<accession>A0AAE0K2R7</accession>
<evidence type="ECO:0000313" key="4">
    <source>
        <dbReference type="Proteomes" id="UP001285441"/>
    </source>
</evidence>
<comment type="caution">
    <text evidence="3">The sequence shown here is derived from an EMBL/GenBank/DDBJ whole genome shotgun (WGS) entry which is preliminary data.</text>
</comment>
<name>A0AAE0K2R7_9PEZI</name>
<reference evidence="3" key="1">
    <citation type="journal article" date="2023" name="Mol. Phylogenet. Evol.">
        <title>Genome-scale phylogeny and comparative genomics of the fungal order Sordariales.</title>
        <authorList>
            <person name="Hensen N."/>
            <person name="Bonometti L."/>
            <person name="Westerberg I."/>
            <person name="Brannstrom I.O."/>
            <person name="Guillou S."/>
            <person name="Cros-Aarteil S."/>
            <person name="Calhoun S."/>
            <person name="Haridas S."/>
            <person name="Kuo A."/>
            <person name="Mondo S."/>
            <person name="Pangilinan J."/>
            <person name="Riley R."/>
            <person name="LaButti K."/>
            <person name="Andreopoulos B."/>
            <person name="Lipzen A."/>
            <person name="Chen C."/>
            <person name="Yan M."/>
            <person name="Daum C."/>
            <person name="Ng V."/>
            <person name="Clum A."/>
            <person name="Steindorff A."/>
            <person name="Ohm R.A."/>
            <person name="Martin F."/>
            <person name="Silar P."/>
            <person name="Natvig D.O."/>
            <person name="Lalanne C."/>
            <person name="Gautier V."/>
            <person name="Ament-Velasquez S.L."/>
            <person name="Kruys A."/>
            <person name="Hutchinson M.I."/>
            <person name="Powell A.J."/>
            <person name="Barry K."/>
            <person name="Miller A.N."/>
            <person name="Grigoriev I.V."/>
            <person name="Debuchy R."/>
            <person name="Gladieux P."/>
            <person name="Hiltunen Thoren M."/>
            <person name="Johannesson H."/>
        </authorList>
    </citation>
    <scope>NUCLEOTIDE SEQUENCE</scope>
    <source>
        <strain evidence="3">CBS 232.78</strain>
    </source>
</reference>
<dbReference type="Pfam" id="PF13279">
    <property type="entry name" value="4HBT_2"/>
    <property type="match status" value="1"/>
</dbReference>
<gene>
    <name evidence="3" type="ORF">B0H63DRAFT_534537</name>
</gene>
<dbReference type="Proteomes" id="UP001285441">
    <property type="component" value="Unassembled WGS sequence"/>
</dbReference>
<feature type="region of interest" description="Disordered" evidence="2">
    <location>
        <begin position="254"/>
        <end position="273"/>
    </location>
</feature>
<organism evidence="3 4">
    <name type="scientific">Podospora didyma</name>
    <dbReference type="NCBI Taxonomy" id="330526"/>
    <lineage>
        <taxon>Eukaryota</taxon>
        <taxon>Fungi</taxon>
        <taxon>Dikarya</taxon>
        <taxon>Ascomycota</taxon>
        <taxon>Pezizomycotina</taxon>
        <taxon>Sordariomycetes</taxon>
        <taxon>Sordariomycetidae</taxon>
        <taxon>Sordariales</taxon>
        <taxon>Podosporaceae</taxon>
        <taxon>Podospora</taxon>
    </lineage>
</organism>
<dbReference type="InterPro" id="IPR051490">
    <property type="entry name" value="THEM6_lcsJ_thioesterase"/>
</dbReference>
<keyword evidence="4" id="KW-1185">Reference proteome</keyword>
<sequence length="319" mass="35337">MFSFLNSFLDPVVSVLGRPLLIATLIHAALNYKILPFAWHIRVFYGYFRYNYFNKQPGGPAKTLTPSGRESLTIFESTIYTTATPPGELDFNLHKSNSTYFSDIDPARTWHLYILFRIGLMKYKTLIVPVVGSITCTYKREIPHFVNVEIWTRILSWDAKWIYVISHFVEAGAVKPVLYTAQPGKKATTGPKKESGTGKGKHPAGIIYATCIQKVVLKEGRRTVPPVQLMQECGLLPAGDVGYAGGGVLGREADVKSRGSGKASGSGHDGDDARYLERVEERRAKGWVLASHVAALDDAASWFNEDGVEEEPVVYGQYA</sequence>
<dbReference type="PANTHER" id="PTHR12475">
    <property type="match status" value="1"/>
</dbReference>